<keyword evidence="1" id="KW-0732">Signal</keyword>
<reference evidence="2 3" key="1">
    <citation type="submission" date="2019-05" db="EMBL/GenBank/DDBJ databases">
        <title>Another draft genome of Portunus trituberculatus and its Hox gene families provides insights of decapod evolution.</title>
        <authorList>
            <person name="Jeong J.-H."/>
            <person name="Song I."/>
            <person name="Kim S."/>
            <person name="Choi T."/>
            <person name="Kim D."/>
            <person name="Ryu S."/>
            <person name="Kim W."/>
        </authorList>
    </citation>
    <scope>NUCLEOTIDE SEQUENCE [LARGE SCALE GENOMIC DNA]</scope>
    <source>
        <tissue evidence="2">Muscle</tissue>
    </source>
</reference>
<organism evidence="2 3">
    <name type="scientific">Portunus trituberculatus</name>
    <name type="common">Swimming crab</name>
    <name type="synonym">Neptunus trituberculatus</name>
    <dbReference type="NCBI Taxonomy" id="210409"/>
    <lineage>
        <taxon>Eukaryota</taxon>
        <taxon>Metazoa</taxon>
        <taxon>Ecdysozoa</taxon>
        <taxon>Arthropoda</taxon>
        <taxon>Crustacea</taxon>
        <taxon>Multicrustacea</taxon>
        <taxon>Malacostraca</taxon>
        <taxon>Eumalacostraca</taxon>
        <taxon>Eucarida</taxon>
        <taxon>Decapoda</taxon>
        <taxon>Pleocyemata</taxon>
        <taxon>Brachyura</taxon>
        <taxon>Eubrachyura</taxon>
        <taxon>Portunoidea</taxon>
        <taxon>Portunidae</taxon>
        <taxon>Portuninae</taxon>
        <taxon>Portunus</taxon>
    </lineage>
</organism>
<evidence type="ECO:0000256" key="1">
    <source>
        <dbReference type="SAM" id="SignalP"/>
    </source>
</evidence>
<keyword evidence="3" id="KW-1185">Reference proteome</keyword>
<evidence type="ECO:0000313" key="3">
    <source>
        <dbReference type="Proteomes" id="UP000324222"/>
    </source>
</evidence>
<gene>
    <name evidence="2" type="ORF">E2C01_038853</name>
</gene>
<dbReference type="Proteomes" id="UP000324222">
    <property type="component" value="Unassembled WGS sequence"/>
</dbReference>
<proteinExistence type="predicted"/>
<accession>A0A5B7FI26</accession>
<feature type="signal peptide" evidence="1">
    <location>
        <begin position="1"/>
        <end position="21"/>
    </location>
</feature>
<evidence type="ECO:0008006" key="4">
    <source>
        <dbReference type="Google" id="ProtNLM"/>
    </source>
</evidence>
<feature type="chain" id="PRO_5023108426" description="Secreted protein" evidence="1">
    <location>
        <begin position="22"/>
        <end position="66"/>
    </location>
</feature>
<dbReference type="AlphaFoldDB" id="A0A5B7FI26"/>
<dbReference type="EMBL" id="VSRR010006606">
    <property type="protein sequence ID" value="MPC45165.1"/>
    <property type="molecule type" value="Genomic_DNA"/>
</dbReference>
<name>A0A5B7FI26_PORTR</name>
<evidence type="ECO:0000313" key="2">
    <source>
        <dbReference type="EMBL" id="MPC45165.1"/>
    </source>
</evidence>
<comment type="caution">
    <text evidence="2">The sequence shown here is derived from an EMBL/GenBank/DDBJ whole genome shotgun (WGS) entry which is preliminary data.</text>
</comment>
<sequence>MPHRPFHLAPLLDVHLALVTCPTPDSSTGYLKTKSWCVFLYLSCPPGFRFTPSVPGRISTLRYVYN</sequence>
<protein>
    <recommendedName>
        <fullName evidence="4">Secreted protein</fullName>
    </recommendedName>
</protein>